<comment type="caution">
    <text evidence="1">The sequence shown here is derived from an EMBL/GenBank/DDBJ whole genome shotgun (WGS) entry which is preliminary data.</text>
</comment>
<evidence type="ECO:0000313" key="2">
    <source>
        <dbReference type="Proteomes" id="UP001060085"/>
    </source>
</evidence>
<proteinExistence type="predicted"/>
<evidence type="ECO:0000313" key="1">
    <source>
        <dbReference type="EMBL" id="KAI5671611.1"/>
    </source>
</evidence>
<reference evidence="2" key="1">
    <citation type="journal article" date="2023" name="Nat. Plants">
        <title>Single-cell RNA sequencing provides a high-resolution roadmap for understanding the multicellular compartmentation of specialized metabolism.</title>
        <authorList>
            <person name="Sun S."/>
            <person name="Shen X."/>
            <person name="Li Y."/>
            <person name="Li Y."/>
            <person name="Wang S."/>
            <person name="Li R."/>
            <person name="Zhang H."/>
            <person name="Shen G."/>
            <person name="Guo B."/>
            <person name="Wei J."/>
            <person name="Xu J."/>
            <person name="St-Pierre B."/>
            <person name="Chen S."/>
            <person name="Sun C."/>
        </authorList>
    </citation>
    <scope>NUCLEOTIDE SEQUENCE [LARGE SCALE GENOMIC DNA]</scope>
</reference>
<keyword evidence="2" id="KW-1185">Reference proteome</keyword>
<accession>A0ACC0BG11</accession>
<name>A0ACC0BG11_CATRO</name>
<organism evidence="1 2">
    <name type="scientific">Catharanthus roseus</name>
    <name type="common">Madagascar periwinkle</name>
    <name type="synonym">Vinca rosea</name>
    <dbReference type="NCBI Taxonomy" id="4058"/>
    <lineage>
        <taxon>Eukaryota</taxon>
        <taxon>Viridiplantae</taxon>
        <taxon>Streptophyta</taxon>
        <taxon>Embryophyta</taxon>
        <taxon>Tracheophyta</taxon>
        <taxon>Spermatophyta</taxon>
        <taxon>Magnoliopsida</taxon>
        <taxon>eudicotyledons</taxon>
        <taxon>Gunneridae</taxon>
        <taxon>Pentapetalae</taxon>
        <taxon>asterids</taxon>
        <taxon>lamiids</taxon>
        <taxon>Gentianales</taxon>
        <taxon>Apocynaceae</taxon>
        <taxon>Rauvolfioideae</taxon>
        <taxon>Vinceae</taxon>
        <taxon>Catharanthinae</taxon>
        <taxon>Catharanthus</taxon>
    </lineage>
</organism>
<protein>
    <submittedName>
        <fullName evidence="1">Uncharacterized protein</fullName>
    </submittedName>
</protein>
<gene>
    <name evidence="1" type="ORF">M9H77_11975</name>
</gene>
<dbReference type="Proteomes" id="UP001060085">
    <property type="component" value="Linkage Group LG03"/>
</dbReference>
<dbReference type="EMBL" id="CM044703">
    <property type="protein sequence ID" value="KAI5671611.1"/>
    <property type="molecule type" value="Genomic_DNA"/>
</dbReference>
<sequence>MRIRKRFPLSSLSDPQLISCSLAAAVVQPRIRHENNLCAQEEVKITTPNHSDPQNQTLQQPSDEEIIIGTDEQMKQKEVVEREAEETKKSSSNDTGKGCIYSADQVNRQLLIPPHHFSMSSSSCQDQSDRWGEGDRIVPLKKRKGSFERMILDQNKLETLLEPKMKSKTNKKCLQVQDDYYGKNKVRSCDIDDKVENGTGLAAHNANKNSNNRTSNTSSSGKKIKRGNVIMEGSRCSRVNGRGWRCCQQTLVGYSLCEHHLGKGRLRSITTVRNSATATSNAAPLDQIKNEVDIKTAAAARFTQDLMMMKSSSTNYTTTRPDDHIVADDEEEEEEDEIRKTLMISRKKRGMMKIGAVKARSISSLLGQTDNAGACSSS</sequence>